<evidence type="ECO:0008006" key="4">
    <source>
        <dbReference type="Google" id="ProtNLM"/>
    </source>
</evidence>
<dbReference type="RefSeq" id="XP_066829745.1">
    <property type="nucleotide sequence ID" value="XM_066972847.1"/>
</dbReference>
<organism evidence="2 3">
    <name type="scientific">Lodderomyces beijingensis</name>
    <dbReference type="NCBI Taxonomy" id="1775926"/>
    <lineage>
        <taxon>Eukaryota</taxon>
        <taxon>Fungi</taxon>
        <taxon>Dikarya</taxon>
        <taxon>Ascomycota</taxon>
        <taxon>Saccharomycotina</taxon>
        <taxon>Pichiomycetes</taxon>
        <taxon>Debaryomycetaceae</taxon>
        <taxon>Candida/Lodderomyces clade</taxon>
        <taxon>Lodderomyces</taxon>
    </lineage>
</organism>
<keyword evidence="3" id="KW-1185">Reference proteome</keyword>
<dbReference type="SUPFAM" id="SSF50978">
    <property type="entry name" value="WD40 repeat-like"/>
    <property type="match status" value="1"/>
</dbReference>
<accession>A0ABP0ZLR9</accession>
<reference evidence="2 3" key="1">
    <citation type="submission" date="2024-03" db="EMBL/GenBank/DDBJ databases">
        <authorList>
            <person name="Brejova B."/>
        </authorList>
    </citation>
    <scope>NUCLEOTIDE SEQUENCE [LARGE SCALE GENOMIC DNA]</scope>
    <source>
        <strain evidence="2 3">CBS 14171</strain>
    </source>
</reference>
<feature type="region of interest" description="Disordered" evidence="1">
    <location>
        <begin position="158"/>
        <end position="185"/>
    </location>
</feature>
<dbReference type="InterPro" id="IPR036322">
    <property type="entry name" value="WD40_repeat_dom_sf"/>
</dbReference>
<dbReference type="Proteomes" id="UP001497383">
    <property type="component" value="Chromosome 3"/>
</dbReference>
<feature type="region of interest" description="Disordered" evidence="1">
    <location>
        <begin position="78"/>
        <end position="110"/>
    </location>
</feature>
<dbReference type="GeneID" id="92208003"/>
<feature type="compositionally biased region" description="Low complexity" evidence="1">
    <location>
        <begin position="170"/>
        <end position="185"/>
    </location>
</feature>
<evidence type="ECO:0000313" key="3">
    <source>
        <dbReference type="Proteomes" id="UP001497383"/>
    </source>
</evidence>
<evidence type="ECO:0000256" key="1">
    <source>
        <dbReference type="SAM" id="MobiDB-lite"/>
    </source>
</evidence>
<protein>
    <recommendedName>
        <fullName evidence="4">SPS-sensor component PTR3</fullName>
    </recommendedName>
</protein>
<feature type="compositionally biased region" description="Basic residues" evidence="1">
    <location>
        <begin position="80"/>
        <end position="91"/>
    </location>
</feature>
<name>A0ABP0ZLR9_9ASCO</name>
<sequence length="767" mass="84079">MDRQSLENLLRFRGYGQDGVVPDASVLTCGCLASEIEFQARDTQQCPNCGASNVSILAEVKPLRDLYHLIQISRSQSYKEKRRRSSSKKSVRGAEECATSSPSHAVTQQTDSTDLLTLFHKFAKEEQLGGGGGGSGGTVKVQENTNVAVPMDIVAQKKQNPTSMETQLTSSLPSSSSLNSASISPNQRRYGLESLSINKTDFDTLLEHVSEQKEYNFSKCFPFHRKLISFPTQQMKLNLGAINPFKSASSGIKRAISSSIISYLDFKRGVEVTRFAIVNEKRWELYEYVTPMRDADTSRNIKPKLICCGRSTGEYGENAANLKQPEIPGARESVKRNDFNNPGGDDKSSGVDLRKRLSSWDQSFCQLTKSFLVISGTKGLLRVLNVDPDSSLGVSPEVERGVGNSAGAGSQAEGYELGEPIYTYLTDFPIRCFAIAPNESLIACGLTARERISDKEQPFIVLHRMVKRGEEAPARVRFIDPITITVPYRDPIKIIRFNASSSHLICATVWESRYIIIKLKSERQSDYKKPRLIWTDVVFKASRRNQEGGGGGASYYGEESLSRADELMMTDEGTTDIQFENTKPDAIVIASCSLNLRPPLLIRLEGAKFNNSSQVAMDFDQYSAARSFASSNGIEDHDADASNITASEVMVRLPEVGSSIHRIAVSPRGDGIVFLDKDGKLFLVSLPGATMAAASTSSSSSSTKKVIVLLGEVANAERFSEAASVRFSADGGRIFTLDRKGVFSVFDFTKGVPGEDLDVVKCKIISL</sequence>
<proteinExistence type="predicted"/>
<evidence type="ECO:0000313" key="2">
    <source>
        <dbReference type="EMBL" id="CAK9438583.1"/>
    </source>
</evidence>
<gene>
    <name evidence="2" type="ORF">LODBEIA_P28070</name>
</gene>
<feature type="compositionally biased region" description="Polar residues" evidence="1">
    <location>
        <begin position="158"/>
        <end position="169"/>
    </location>
</feature>
<dbReference type="EMBL" id="OZ022407">
    <property type="protein sequence ID" value="CAK9438583.1"/>
    <property type="molecule type" value="Genomic_DNA"/>
</dbReference>